<gene>
    <name evidence="3" type="ORF">FHU40_005190</name>
</gene>
<sequence length="223" mass="22509">MSESIAVLGGTGALGFGIALRLAAAGHAVVIGSRDAGRAEGAADRLRALLPEADVRGCANGDAARAADRLVILSVPLTSQVSTIKAVAEDLEAGKILLDATVPLAPAVGGRPTQLVGLWSGSAGEQAAAAVPPGVGVVSGLHTLSAASLEALDQDLDQDTLICGDSKDDKQVVRVLIGSVTGLRVVDAGRLEMSRLVESLTPLLIGINIRNKTHAGIRIVGLP</sequence>
<evidence type="ECO:0000259" key="2">
    <source>
        <dbReference type="Pfam" id="PF03807"/>
    </source>
</evidence>
<dbReference type="InterPro" id="IPR051267">
    <property type="entry name" value="STEAP_metalloreductase"/>
</dbReference>
<dbReference type="RefSeq" id="WP_183595336.1">
    <property type="nucleotide sequence ID" value="NZ_JACHWR010000006.1"/>
</dbReference>
<dbReference type="GO" id="GO:0008823">
    <property type="term" value="F:cupric reductase (NADH) activity"/>
    <property type="evidence" value="ECO:0007669"/>
    <property type="project" value="TreeGrafter"/>
</dbReference>
<dbReference type="PANTHER" id="PTHR14239">
    <property type="entry name" value="DUDULIN-RELATED"/>
    <property type="match status" value="1"/>
</dbReference>
<dbReference type="GO" id="GO:0052851">
    <property type="term" value="F:ferric-chelate reductase (NADPH) activity"/>
    <property type="evidence" value="ECO:0007669"/>
    <property type="project" value="TreeGrafter"/>
</dbReference>
<dbReference type="GO" id="GO:0070967">
    <property type="term" value="F:coenzyme F420 binding"/>
    <property type="evidence" value="ECO:0007669"/>
    <property type="project" value="InterPro"/>
</dbReference>
<dbReference type="GO" id="GO:0016651">
    <property type="term" value="F:oxidoreductase activity, acting on NAD(P)H"/>
    <property type="evidence" value="ECO:0007669"/>
    <property type="project" value="InterPro"/>
</dbReference>
<evidence type="ECO:0000313" key="3">
    <source>
        <dbReference type="EMBL" id="MBB3045333.1"/>
    </source>
</evidence>
<reference evidence="3 4" key="1">
    <citation type="submission" date="2020-08" db="EMBL/GenBank/DDBJ databases">
        <title>Sequencing the genomes of 1000 actinobacteria strains.</title>
        <authorList>
            <person name="Klenk H.-P."/>
        </authorList>
    </citation>
    <scope>NUCLEOTIDE SEQUENCE [LARGE SCALE GENOMIC DNA]</scope>
    <source>
        <strain evidence="3 4">DSM 105498</strain>
    </source>
</reference>
<name>A0A7W4Z3Q3_9ACTN</name>
<protein>
    <recommendedName>
        <fullName evidence="2">Pyrroline-5-carboxylate reductase catalytic N-terminal domain-containing protein</fullName>
    </recommendedName>
</protein>
<dbReference type="GO" id="GO:0015677">
    <property type="term" value="P:copper ion import"/>
    <property type="evidence" value="ECO:0007669"/>
    <property type="project" value="TreeGrafter"/>
</dbReference>
<dbReference type="NCBIfam" id="TIGR01915">
    <property type="entry name" value="npdG"/>
    <property type="match status" value="1"/>
</dbReference>
<keyword evidence="1" id="KW-0560">Oxidoreductase</keyword>
<dbReference type="PANTHER" id="PTHR14239:SF0">
    <property type="entry name" value="F420-DEPENDENT NADP REDUCTASE"/>
    <property type="match status" value="1"/>
</dbReference>
<dbReference type="InterPro" id="IPR010185">
    <property type="entry name" value="NpdG"/>
</dbReference>
<dbReference type="InterPro" id="IPR036291">
    <property type="entry name" value="NAD(P)-bd_dom_sf"/>
</dbReference>
<evidence type="ECO:0000256" key="1">
    <source>
        <dbReference type="ARBA" id="ARBA00023002"/>
    </source>
</evidence>
<dbReference type="AlphaFoldDB" id="A0A7W4Z3Q3"/>
<evidence type="ECO:0000313" key="4">
    <source>
        <dbReference type="Proteomes" id="UP000589626"/>
    </source>
</evidence>
<dbReference type="Gene3D" id="3.40.50.720">
    <property type="entry name" value="NAD(P)-binding Rossmann-like Domain"/>
    <property type="match status" value="1"/>
</dbReference>
<dbReference type="GO" id="GO:0050661">
    <property type="term" value="F:NADP binding"/>
    <property type="evidence" value="ECO:0007669"/>
    <property type="project" value="InterPro"/>
</dbReference>
<organism evidence="3 4">
    <name type="scientific">Nocardioides soli</name>
    <dbReference type="NCBI Taxonomy" id="1036020"/>
    <lineage>
        <taxon>Bacteria</taxon>
        <taxon>Bacillati</taxon>
        <taxon>Actinomycetota</taxon>
        <taxon>Actinomycetes</taxon>
        <taxon>Propionibacteriales</taxon>
        <taxon>Nocardioidaceae</taxon>
        <taxon>Nocardioides</taxon>
    </lineage>
</organism>
<dbReference type="SUPFAM" id="SSF51735">
    <property type="entry name" value="NAD(P)-binding Rossmann-fold domains"/>
    <property type="match status" value="1"/>
</dbReference>
<comment type="caution">
    <text evidence="3">The sequence shown here is derived from an EMBL/GenBank/DDBJ whole genome shotgun (WGS) entry which is preliminary data.</text>
</comment>
<keyword evidence="4" id="KW-1185">Reference proteome</keyword>
<proteinExistence type="predicted"/>
<dbReference type="InterPro" id="IPR028939">
    <property type="entry name" value="P5C_Rdtase_cat_N"/>
</dbReference>
<accession>A0A7W4Z3Q3</accession>
<feature type="domain" description="Pyrroline-5-carboxylate reductase catalytic N-terminal" evidence="2">
    <location>
        <begin position="5"/>
        <end position="103"/>
    </location>
</feature>
<dbReference type="GO" id="GO:0005886">
    <property type="term" value="C:plasma membrane"/>
    <property type="evidence" value="ECO:0007669"/>
    <property type="project" value="TreeGrafter"/>
</dbReference>
<dbReference type="GO" id="GO:0006740">
    <property type="term" value="P:NADPH regeneration"/>
    <property type="evidence" value="ECO:0007669"/>
    <property type="project" value="InterPro"/>
</dbReference>
<dbReference type="Pfam" id="PF03807">
    <property type="entry name" value="F420_oxidored"/>
    <property type="match status" value="1"/>
</dbReference>
<dbReference type="EMBL" id="JACHWR010000006">
    <property type="protein sequence ID" value="MBB3045333.1"/>
    <property type="molecule type" value="Genomic_DNA"/>
</dbReference>
<dbReference type="Proteomes" id="UP000589626">
    <property type="component" value="Unassembled WGS sequence"/>
</dbReference>